<keyword evidence="1" id="KW-1133">Transmembrane helix</keyword>
<accession>A0A5F7ZAP2</accession>
<dbReference type="PANTHER" id="PTHR46254">
    <property type="entry name" value="PROTEIN GVQW1-RELATED"/>
    <property type="match status" value="1"/>
</dbReference>
<dbReference type="AlphaFoldDB" id="A0A5F7ZAP2"/>
<dbReference type="Proteomes" id="UP000006718">
    <property type="component" value="Chromosome 16"/>
</dbReference>
<organism evidence="2 3">
    <name type="scientific">Macaca mulatta</name>
    <name type="common">Rhesus macaque</name>
    <dbReference type="NCBI Taxonomy" id="9544"/>
    <lineage>
        <taxon>Eukaryota</taxon>
        <taxon>Metazoa</taxon>
        <taxon>Chordata</taxon>
        <taxon>Craniata</taxon>
        <taxon>Vertebrata</taxon>
        <taxon>Euteleostomi</taxon>
        <taxon>Mammalia</taxon>
        <taxon>Eutheria</taxon>
        <taxon>Euarchontoglires</taxon>
        <taxon>Primates</taxon>
        <taxon>Haplorrhini</taxon>
        <taxon>Catarrhini</taxon>
        <taxon>Cercopithecidae</taxon>
        <taxon>Cercopithecinae</taxon>
        <taxon>Macaca</taxon>
    </lineage>
</organism>
<reference evidence="3" key="1">
    <citation type="journal article" date="2007" name="Science">
        <title>Evolutionary and biomedical insights from the rhesus macaque genome.</title>
        <authorList>
            <person name="Gibbs R.A."/>
            <person name="Rogers J."/>
            <person name="Katze M.G."/>
            <person name="Bumgarner R."/>
            <person name="Weinstock G.M."/>
            <person name="Mardis E.R."/>
            <person name="Remington K.A."/>
            <person name="Strausberg R.L."/>
            <person name="Venter J.C."/>
            <person name="Wilson R.K."/>
            <person name="Batzer M.A."/>
            <person name="Bustamante C.D."/>
            <person name="Eichler E.E."/>
            <person name="Hahn M.W."/>
            <person name="Hardison R.C."/>
            <person name="Makova K.D."/>
            <person name="Miller W."/>
            <person name="Milosavljevic A."/>
            <person name="Palermo R.E."/>
            <person name="Siepel A."/>
            <person name="Sikela J.M."/>
            <person name="Attaway T."/>
            <person name="Bell S."/>
            <person name="Bernard K.E."/>
            <person name="Buhay C.J."/>
            <person name="Chandrabose M.N."/>
            <person name="Dao M."/>
            <person name="Davis C."/>
            <person name="Delehaunty K.D."/>
            <person name="Ding Y."/>
            <person name="Dinh H.H."/>
            <person name="Dugan-Rocha S."/>
            <person name="Fulton L.A."/>
            <person name="Gabisi R.A."/>
            <person name="Garner T.T."/>
            <person name="Godfrey J."/>
            <person name="Hawes A.C."/>
            <person name="Hernandez J."/>
            <person name="Hines S."/>
            <person name="Holder M."/>
            <person name="Hume J."/>
            <person name="Jhangiani S.N."/>
            <person name="Joshi V."/>
            <person name="Khan Z.M."/>
            <person name="Kirkness E.F."/>
            <person name="Cree A."/>
            <person name="Fowler R.G."/>
            <person name="Lee S."/>
            <person name="Lewis L.R."/>
            <person name="Li Z."/>
            <person name="Liu Y.-S."/>
            <person name="Moore S.M."/>
            <person name="Muzny D."/>
            <person name="Nazareth L.V."/>
            <person name="Ngo D.N."/>
            <person name="Okwuonu G.O."/>
            <person name="Pai G."/>
            <person name="Parker D."/>
            <person name="Paul H.A."/>
            <person name="Pfannkoch C."/>
            <person name="Pohl C.S."/>
            <person name="Rogers Y.-H.C."/>
            <person name="Ruiz S.J."/>
            <person name="Sabo A."/>
            <person name="Santibanez J."/>
            <person name="Schneider B.W."/>
            <person name="Smith S.M."/>
            <person name="Sodergren E."/>
            <person name="Svatek A.F."/>
            <person name="Utterback T.R."/>
            <person name="Vattathil S."/>
            <person name="Warren W."/>
            <person name="White C.S."/>
            <person name="Chinwalla A.T."/>
            <person name="Feng Y."/>
            <person name="Halpern A.L."/>
            <person name="Hillier L.W."/>
            <person name="Huang X."/>
            <person name="Minx P."/>
            <person name="Nelson J.O."/>
            <person name="Pepin K.H."/>
            <person name="Qin X."/>
            <person name="Sutton G.G."/>
            <person name="Venter E."/>
            <person name="Walenz B.P."/>
            <person name="Wallis J.W."/>
            <person name="Worley K.C."/>
            <person name="Yang S.-P."/>
            <person name="Jones S.M."/>
            <person name="Marra M.A."/>
            <person name="Rocchi M."/>
            <person name="Schein J.E."/>
            <person name="Baertsch R."/>
            <person name="Clarke L."/>
            <person name="Csuros M."/>
            <person name="Glasscock J."/>
            <person name="Harris R.A."/>
            <person name="Havlak P."/>
            <person name="Jackson A.R."/>
            <person name="Jiang H."/>
            <person name="Liu Y."/>
            <person name="Messina D.N."/>
            <person name="Shen Y."/>
            <person name="Song H.X.-Z."/>
            <person name="Wylie T."/>
            <person name="Zhang L."/>
            <person name="Birney E."/>
            <person name="Han K."/>
            <person name="Konkel M.K."/>
            <person name="Lee J."/>
            <person name="Smit A.F.A."/>
            <person name="Ullmer B."/>
            <person name="Wang H."/>
            <person name="Xing J."/>
            <person name="Burhans R."/>
            <person name="Cheng Z."/>
            <person name="Karro J.E."/>
            <person name="Ma J."/>
            <person name="Raney B."/>
            <person name="She X."/>
            <person name="Cox M.J."/>
            <person name="Demuth J.P."/>
            <person name="Dumas L.J."/>
            <person name="Han S.-G."/>
            <person name="Hopkins J."/>
            <person name="Karimpour-Fard A."/>
            <person name="Kim Y.H."/>
            <person name="Pollack J.R."/>
            <person name="Vinar T."/>
            <person name="Addo-Quaye C."/>
            <person name="Degenhardt J."/>
            <person name="Denby A."/>
            <person name="Hubisz M.J."/>
            <person name="Indap A."/>
            <person name="Kosiol C."/>
            <person name="Lahn B.T."/>
            <person name="Lawson H.A."/>
            <person name="Marklein A."/>
            <person name="Nielsen R."/>
            <person name="Vallender E.J."/>
            <person name="Clark A.G."/>
            <person name="Ferguson B."/>
            <person name="Hernandez R.D."/>
            <person name="Hirani K."/>
            <person name="Kehrer-Sawatzki H."/>
            <person name="Kolb J."/>
            <person name="Patil S."/>
            <person name="Pu L.-L."/>
            <person name="Ren Y."/>
            <person name="Smith D.G."/>
            <person name="Wheeler D.A."/>
            <person name="Schenck I."/>
            <person name="Ball E.V."/>
            <person name="Chen R."/>
            <person name="Cooper D.N."/>
            <person name="Giardine B."/>
            <person name="Hsu F."/>
            <person name="Kent W.J."/>
            <person name="Lesk A."/>
            <person name="Nelson D.L."/>
            <person name="O'brien W.E."/>
            <person name="Pruefer K."/>
            <person name="Stenson P.D."/>
            <person name="Wallace J.C."/>
            <person name="Ke H."/>
            <person name="Liu X.-M."/>
            <person name="Wang P."/>
            <person name="Xiang A.P."/>
            <person name="Yang F."/>
            <person name="Barber G.P."/>
            <person name="Haussler D."/>
            <person name="Karolchik D."/>
            <person name="Kern A.D."/>
            <person name="Kuhn R.M."/>
            <person name="Smith K.E."/>
            <person name="Zwieg A.S."/>
        </authorList>
    </citation>
    <scope>NUCLEOTIDE SEQUENCE [LARGE SCALE GENOMIC DNA]</scope>
    <source>
        <strain evidence="3">17573</strain>
    </source>
</reference>
<dbReference type="PANTHER" id="PTHR46254:SF6">
    <property type="entry name" value="HIGH MOBILITY GROUP AT-HOOK 2"/>
    <property type="match status" value="1"/>
</dbReference>
<dbReference type="Ensembl" id="ENSMMUT00000098104.1">
    <property type="protein sequence ID" value="ENSMMUP00000061696.1"/>
    <property type="gene ID" value="ENSMMUG00000061778.1"/>
</dbReference>
<dbReference type="GeneTree" id="ENSGT00940000161627"/>
<reference evidence="2" key="3">
    <citation type="submission" date="2025-08" db="UniProtKB">
        <authorList>
            <consortium name="Ensembl"/>
        </authorList>
    </citation>
    <scope>IDENTIFICATION</scope>
    <source>
        <strain evidence="2">17573</strain>
    </source>
</reference>
<feature type="transmembrane region" description="Helical" evidence="1">
    <location>
        <begin position="12"/>
        <end position="30"/>
    </location>
</feature>
<keyword evidence="1" id="KW-0812">Transmembrane</keyword>
<reference evidence="2" key="2">
    <citation type="submission" date="2019-01" db="EMBL/GenBank/DDBJ databases">
        <authorList>
            <person name="Graves T."/>
            <person name="Eichler E.E."/>
            <person name="Wilson R.K."/>
        </authorList>
    </citation>
    <scope>NUCLEOTIDE SEQUENCE [LARGE SCALE GENOMIC DNA]</scope>
    <source>
        <strain evidence="2">17573</strain>
    </source>
</reference>
<evidence type="ECO:0000256" key="1">
    <source>
        <dbReference type="SAM" id="Phobius"/>
    </source>
</evidence>
<reference evidence="2" key="4">
    <citation type="submission" date="2025-09" db="UniProtKB">
        <authorList>
            <consortium name="Ensembl"/>
        </authorList>
    </citation>
    <scope>IDENTIFICATION</scope>
    <source>
        <strain evidence="2">17573</strain>
    </source>
</reference>
<sequence>MHNYKSLKKREKVVPYISMQLFFFFFFFFFETESVSVTLARVQWHGLGSLQPLPTGSKRFSCLSLMSSWDDRHPPPHPANFCIFSRDGVSPCWPGWSRTPDLR</sequence>
<keyword evidence="3" id="KW-1185">Reference proteome</keyword>
<evidence type="ECO:0000313" key="2">
    <source>
        <dbReference type="Ensembl" id="ENSMMUP00000061696.1"/>
    </source>
</evidence>
<evidence type="ECO:0000313" key="3">
    <source>
        <dbReference type="Proteomes" id="UP000006718"/>
    </source>
</evidence>
<dbReference type="VEuPathDB" id="HostDB:ENSMMUG00000061778"/>
<keyword evidence="1" id="KW-0472">Membrane</keyword>
<dbReference type="InParanoid" id="A0A5F7ZAP2"/>
<protein>
    <submittedName>
        <fullName evidence="2">Uncharacterized protein</fullName>
    </submittedName>
</protein>
<proteinExistence type="predicted"/>
<name>A0A5F7ZAP2_MACMU</name>
<dbReference type="OMA" id="VPYISMQ"/>